<keyword evidence="2 3" id="KW-0663">Pyridoxal phosphate</keyword>
<dbReference type="GO" id="GO:0016740">
    <property type="term" value="F:transferase activity"/>
    <property type="evidence" value="ECO:0007669"/>
    <property type="project" value="UniProtKB-KW"/>
</dbReference>
<protein>
    <submittedName>
        <fullName evidence="4">PLP-dependent transferase</fullName>
    </submittedName>
</protein>
<comment type="similarity">
    <text evidence="3">Belongs to the trans-sulfuration enzymes family.</text>
</comment>
<evidence type="ECO:0000313" key="5">
    <source>
        <dbReference type="Proteomes" id="UP000664477"/>
    </source>
</evidence>
<dbReference type="SUPFAM" id="SSF53383">
    <property type="entry name" value="PLP-dependent transferases"/>
    <property type="match status" value="1"/>
</dbReference>
<comment type="caution">
    <text evidence="4">The sequence shown here is derived from an EMBL/GenBank/DDBJ whole genome shotgun (WGS) entry which is preliminary data.</text>
</comment>
<comment type="cofactor">
    <cofactor evidence="1 3">
        <name>pyridoxal 5'-phosphate</name>
        <dbReference type="ChEBI" id="CHEBI:597326"/>
    </cofactor>
</comment>
<name>A0A939NAV4_PRORE</name>
<dbReference type="InterPro" id="IPR015424">
    <property type="entry name" value="PyrdxlP-dep_Trfase"/>
</dbReference>
<evidence type="ECO:0000256" key="1">
    <source>
        <dbReference type="ARBA" id="ARBA00001933"/>
    </source>
</evidence>
<dbReference type="Gene3D" id="3.90.1150.10">
    <property type="entry name" value="Aspartate Aminotransferase, domain 1"/>
    <property type="match status" value="1"/>
</dbReference>
<dbReference type="Pfam" id="PF01053">
    <property type="entry name" value="Cys_Met_Meta_PP"/>
    <property type="match status" value="1"/>
</dbReference>
<dbReference type="EMBL" id="JAGETQ010000057">
    <property type="protein sequence ID" value="MBO1916259.1"/>
    <property type="molecule type" value="Genomic_DNA"/>
</dbReference>
<evidence type="ECO:0000256" key="3">
    <source>
        <dbReference type="RuleBase" id="RU362118"/>
    </source>
</evidence>
<proteinExistence type="inferred from homology"/>
<dbReference type="GO" id="GO:0019346">
    <property type="term" value="P:transsulfuration"/>
    <property type="evidence" value="ECO:0007669"/>
    <property type="project" value="InterPro"/>
</dbReference>
<dbReference type="InterPro" id="IPR015422">
    <property type="entry name" value="PyrdxlP-dep_Trfase_small"/>
</dbReference>
<dbReference type="Proteomes" id="UP000664477">
    <property type="component" value="Unassembled WGS sequence"/>
</dbReference>
<evidence type="ECO:0000313" key="4">
    <source>
        <dbReference type="EMBL" id="MBO1916259.1"/>
    </source>
</evidence>
<dbReference type="GO" id="GO:0030170">
    <property type="term" value="F:pyridoxal phosphate binding"/>
    <property type="evidence" value="ECO:0007669"/>
    <property type="project" value="InterPro"/>
</dbReference>
<dbReference type="InterPro" id="IPR000277">
    <property type="entry name" value="Cys/Met-Metab_PyrdxlP-dep_enz"/>
</dbReference>
<reference evidence="4" key="1">
    <citation type="submission" date="2021-03" db="EMBL/GenBank/DDBJ databases">
        <title>Molecular epidemiology and mechanisms of colistin and carbapenem resistance in Enterobacteriaceae from clinical isolates, the environment and porcine samples in Pretoria, South Africa.</title>
        <authorList>
            <person name="Bogoshi D."/>
            <person name="Mbelle N.M."/>
            <person name="Naidoo V."/>
            <person name="Osei Sekyere J."/>
        </authorList>
    </citation>
    <scope>NUCLEOTIDE SEQUENCE</scope>
    <source>
        <strain evidence="4">C052</strain>
    </source>
</reference>
<gene>
    <name evidence="4" type="ORF">J4727_11355</name>
</gene>
<keyword evidence="4" id="KW-0808">Transferase</keyword>
<evidence type="ECO:0000256" key="2">
    <source>
        <dbReference type="ARBA" id="ARBA00022898"/>
    </source>
</evidence>
<dbReference type="AlphaFoldDB" id="A0A939NAV4"/>
<sequence>MQGVTDGLLRFSLGCEDIDDLLADVGSALSQIQ</sequence>
<organism evidence="4 5">
    <name type="scientific">Providencia rettgeri</name>
    <dbReference type="NCBI Taxonomy" id="587"/>
    <lineage>
        <taxon>Bacteria</taxon>
        <taxon>Pseudomonadati</taxon>
        <taxon>Pseudomonadota</taxon>
        <taxon>Gammaproteobacteria</taxon>
        <taxon>Enterobacterales</taxon>
        <taxon>Morganellaceae</taxon>
        <taxon>Providencia</taxon>
    </lineage>
</organism>
<accession>A0A939NAV4</accession>